<evidence type="ECO:0000256" key="1">
    <source>
        <dbReference type="SAM" id="MobiDB-lite"/>
    </source>
</evidence>
<organism evidence="3 4">
    <name type="scientific">Nicrophorus vespilloides</name>
    <name type="common">Boreal carrion beetle</name>
    <dbReference type="NCBI Taxonomy" id="110193"/>
    <lineage>
        <taxon>Eukaryota</taxon>
        <taxon>Metazoa</taxon>
        <taxon>Ecdysozoa</taxon>
        <taxon>Arthropoda</taxon>
        <taxon>Hexapoda</taxon>
        <taxon>Insecta</taxon>
        <taxon>Pterygota</taxon>
        <taxon>Neoptera</taxon>
        <taxon>Endopterygota</taxon>
        <taxon>Coleoptera</taxon>
        <taxon>Polyphaga</taxon>
        <taxon>Staphyliniformia</taxon>
        <taxon>Silphidae</taxon>
        <taxon>Nicrophorinae</taxon>
        <taxon>Nicrophorus</taxon>
    </lineage>
</organism>
<feature type="compositionally biased region" description="Low complexity" evidence="1">
    <location>
        <begin position="30"/>
        <end position="44"/>
    </location>
</feature>
<dbReference type="GeneID" id="108556737"/>
<feature type="region of interest" description="Disordered" evidence="1">
    <location>
        <begin position="288"/>
        <end position="323"/>
    </location>
</feature>
<feature type="region of interest" description="Disordered" evidence="1">
    <location>
        <begin position="762"/>
        <end position="782"/>
    </location>
</feature>
<feature type="region of interest" description="Disordered" evidence="1">
    <location>
        <begin position="30"/>
        <end position="75"/>
    </location>
</feature>
<protein>
    <submittedName>
        <fullName evidence="4">Uncharacterized protein LOC108556737</fullName>
    </submittedName>
</protein>
<feature type="compositionally biased region" description="Polar residues" evidence="1">
    <location>
        <begin position="45"/>
        <end position="62"/>
    </location>
</feature>
<reference evidence="4" key="1">
    <citation type="submission" date="2025-08" db="UniProtKB">
        <authorList>
            <consortium name="RefSeq"/>
        </authorList>
    </citation>
    <scope>IDENTIFICATION</scope>
    <source>
        <tissue evidence="4">Whole Larva</tissue>
    </source>
</reference>
<feature type="compositionally biased region" description="Polar residues" evidence="1">
    <location>
        <begin position="762"/>
        <end position="779"/>
    </location>
</feature>
<feature type="chain" id="PRO_5045826448" evidence="2">
    <location>
        <begin position="23"/>
        <end position="994"/>
    </location>
</feature>
<keyword evidence="2" id="KW-0732">Signal</keyword>
<proteinExistence type="predicted"/>
<evidence type="ECO:0000256" key="2">
    <source>
        <dbReference type="SAM" id="SignalP"/>
    </source>
</evidence>
<accession>A0ABM1M1I9</accession>
<feature type="compositionally biased region" description="Polar residues" evidence="1">
    <location>
        <begin position="979"/>
        <end position="994"/>
    </location>
</feature>
<feature type="signal peptide" evidence="2">
    <location>
        <begin position="1"/>
        <end position="22"/>
    </location>
</feature>
<keyword evidence="3" id="KW-1185">Reference proteome</keyword>
<evidence type="ECO:0000313" key="4">
    <source>
        <dbReference type="RefSeq" id="XP_017768439.1"/>
    </source>
</evidence>
<feature type="compositionally biased region" description="Pro residues" evidence="1">
    <location>
        <begin position="295"/>
        <end position="315"/>
    </location>
</feature>
<feature type="region of interest" description="Disordered" evidence="1">
    <location>
        <begin position="83"/>
        <end position="102"/>
    </location>
</feature>
<feature type="region of interest" description="Disordered" evidence="1">
    <location>
        <begin position="961"/>
        <end position="994"/>
    </location>
</feature>
<dbReference type="RefSeq" id="XP_017768439.1">
    <property type="nucleotide sequence ID" value="XM_017912950.1"/>
</dbReference>
<evidence type="ECO:0000313" key="3">
    <source>
        <dbReference type="Proteomes" id="UP000695000"/>
    </source>
</evidence>
<sequence length="994" mass="105950">MRIQQTFIALLCALLASQQIDAVVNNGQTSAASESETKSSSTSSDANVESSSTTQVTDSVAASSEKEANRREAPLQGLYNIQLPHETYGPPQDSYLPPAPSNPGLPAPVYGVPDSPVKNIVYPGPPPDILPALPNNFLGPKALYGPPQKYGAPFPKPPKPFNPLYNKPKPFYGPPLRHPFGPLKHHFKPKPFYGPPKSIYGPPPKPFHGPPPKINYGPPLKIQQHQIIQNQHQHHFHQQHQFQQQQLQHQFQQNQQQTFFNLPNFQNIPNPPQKIQLPQPINKEVYGPPKTNYGPPEPIPHGPPHPGIPAPPTPPEIKYDGWQPIPGLISKPPTKQYGPPTSSYEVLNQGNSELHLHNDVIPPPLTTSHGVSSLSLGSSYGSSAGISDSYGAPLNTVTGSGGIVSSSGDAHIQNQDQNTISLGLSAAGLGGSHENHLSLIKSIGYEIFPHGGHIKGGSQIHSGDSYSAPPLNSFSGNGPYAASHSYHNHGLSSASSSSSSSSFGSNFQTGFDKGLSLSSSGIGLIPPSGVYGVPPAGSYGTPLINHKLNALDLNPPKRPVVFREPVPNGLLQSIGHSVAQKDVAGIIESSHSSDFSGPTYIPPPIPELAKDEPRAPSTFFSLPQVNNPTSFQTVNKHHGGYHGAHSTASHSFAASLGSVDTSSFEVPQPQLHNIHGHGHGHALGHGNGLTVSLDHSLPPVTIDLTHGNGNSFGSDVKYDCTSHNSQPLPPLPSLTYGVPSASSYTASLSSLTTNIGNSQYPSFSYGSQDSQTAHSQQKSVHNEISINSVEESSKEHYGKSLAESFAPGGEVIKSESIDLNNIPVQGALGSYTLQIQAADGAAGTNPSSINVPHHQLLSDGLLQSIIDAIEPSQHKPATIYGQPLIVQPDISSSLQLPSSDVHLQFRTSTDDDAQQSIKSQVVVTAPVTDETLTTEPQNTDSPLQLIDDNEIALYFNANAKEAKDQEKKIETSESLEVRNGQQYGSYEPQKTSYA</sequence>
<feature type="compositionally biased region" description="Basic and acidic residues" evidence="1">
    <location>
        <begin position="961"/>
        <end position="971"/>
    </location>
</feature>
<name>A0ABM1M1I9_NICVS</name>
<feature type="compositionally biased region" description="Basic and acidic residues" evidence="1">
    <location>
        <begin position="64"/>
        <end position="73"/>
    </location>
</feature>
<dbReference type="Proteomes" id="UP000695000">
    <property type="component" value="Unplaced"/>
</dbReference>
<gene>
    <name evidence="4" type="primary">LOC108556737</name>
</gene>